<feature type="signal peptide" evidence="1">
    <location>
        <begin position="1"/>
        <end position="29"/>
    </location>
</feature>
<reference evidence="2 3" key="1">
    <citation type="submission" date="2015-02" db="EMBL/GenBank/DDBJ databases">
        <title>Draft genome sequences of ten Microbacterium spp. with emphasis on heavy metal contaminated environments.</title>
        <authorList>
            <person name="Corretto E."/>
        </authorList>
    </citation>
    <scope>NUCLEOTIDE SEQUENCE [LARGE SCALE GENOMIC DNA]</scope>
    <source>
        <strain evidence="2 3">DSM 23848</strain>
    </source>
</reference>
<evidence type="ECO:0000256" key="1">
    <source>
        <dbReference type="SAM" id="SignalP"/>
    </source>
</evidence>
<name>A0A0F0L1X0_9MICO</name>
<dbReference type="PROSITE" id="PS51318">
    <property type="entry name" value="TAT"/>
    <property type="match status" value="1"/>
</dbReference>
<dbReference type="PATRIC" id="fig|582680.7.peg.1114"/>
<dbReference type="InterPro" id="IPR006311">
    <property type="entry name" value="TAT_signal"/>
</dbReference>
<gene>
    <name evidence="2" type="ORF">RL72_01076</name>
</gene>
<evidence type="ECO:0000313" key="3">
    <source>
        <dbReference type="Proteomes" id="UP000033448"/>
    </source>
</evidence>
<dbReference type="Proteomes" id="UP000033448">
    <property type="component" value="Unassembled WGS sequence"/>
</dbReference>
<proteinExistence type="predicted"/>
<sequence>MSENEPSVGISRRTVTKAMAWAMPAVAVAATVPFAAASVCNDYNPENPCPISLAGVGCKLPGNSQSLYKGYAFRLTVSNPTGSPITINITSATLDGANLGGVEVVNLADGSIKTNPFTVPAHTTYVAALLTVNAPNSSNGALSITYTVNGGAPQVANATVPSAPPIQGSSCTAFNSTEKAYIAAA</sequence>
<evidence type="ECO:0000313" key="2">
    <source>
        <dbReference type="EMBL" id="KJL26360.1"/>
    </source>
</evidence>
<organism evidence="2 3">
    <name type="scientific">Microbacterium azadirachtae</name>
    <dbReference type="NCBI Taxonomy" id="582680"/>
    <lineage>
        <taxon>Bacteria</taxon>
        <taxon>Bacillati</taxon>
        <taxon>Actinomycetota</taxon>
        <taxon>Actinomycetes</taxon>
        <taxon>Micrococcales</taxon>
        <taxon>Microbacteriaceae</taxon>
        <taxon>Microbacterium</taxon>
    </lineage>
</organism>
<dbReference type="RefSeq" id="WP_045249797.1">
    <property type="nucleotide sequence ID" value="NZ_JYIT01000065.1"/>
</dbReference>
<dbReference type="OrthoDB" id="5003274at2"/>
<feature type="chain" id="PRO_5002444838" evidence="1">
    <location>
        <begin position="30"/>
        <end position="185"/>
    </location>
</feature>
<comment type="caution">
    <text evidence="2">The sequence shown here is derived from an EMBL/GenBank/DDBJ whole genome shotgun (WGS) entry which is preliminary data.</text>
</comment>
<keyword evidence="3" id="KW-1185">Reference proteome</keyword>
<protein>
    <submittedName>
        <fullName evidence="2">Uncharacterized protein</fullName>
    </submittedName>
</protein>
<keyword evidence="1" id="KW-0732">Signal</keyword>
<dbReference type="AlphaFoldDB" id="A0A0F0L1X0"/>
<accession>A0A0F0L1X0</accession>
<dbReference type="EMBL" id="JYIT01000065">
    <property type="protein sequence ID" value="KJL26360.1"/>
    <property type="molecule type" value="Genomic_DNA"/>
</dbReference>